<dbReference type="Pfam" id="PF21922">
    <property type="entry name" value="PBP_dimer_2"/>
    <property type="match status" value="1"/>
</dbReference>
<keyword evidence="4" id="KW-1185">Reference proteome</keyword>
<keyword evidence="3" id="KW-0808">Transferase</keyword>
<evidence type="ECO:0000259" key="1">
    <source>
        <dbReference type="Pfam" id="PF00905"/>
    </source>
</evidence>
<dbReference type="PANTHER" id="PTHR30627:SF24">
    <property type="entry name" value="PENICILLIN-BINDING PROTEIN 4B"/>
    <property type="match status" value="1"/>
</dbReference>
<keyword evidence="3" id="KW-0328">Glycosyltransferase</keyword>
<accession>A0ABS4ZHW6</accession>
<dbReference type="Pfam" id="PF00905">
    <property type="entry name" value="Transpeptidase"/>
    <property type="match status" value="1"/>
</dbReference>
<evidence type="ECO:0000313" key="3">
    <source>
        <dbReference type="EMBL" id="MBP2436872.1"/>
    </source>
</evidence>
<dbReference type="EMBL" id="JAGIOL010000001">
    <property type="protein sequence ID" value="MBP2436872.1"/>
    <property type="molecule type" value="Genomic_DNA"/>
</dbReference>
<reference evidence="3 4" key="1">
    <citation type="submission" date="2021-03" db="EMBL/GenBank/DDBJ databases">
        <title>Sequencing the genomes of 1000 actinobacteria strains.</title>
        <authorList>
            <person name="Klenk H.-P."/>
        </authorList>
    </citation>
    <scope>NUCLEOTIDE SEQUENCE [LARGE SCALE GENOMIC DNA]</scope>
    <source>
        <strain evidence="3 4">DSM 24221</strain>
    </source>
</reference>
<name>A0ABS4ZHW6_9MICO</name>
<comment type="caution">
    <text evidence="3">The sequence shown here is derived from an EMBL/GenBank/DDBJ whole genome shotgun (WGS) entry which is preliminary data.</text>
</comment>
<dbReference type="InterPro" id="IPR054120">
    <property type="entry name" value="PBPA_dimer"/>
</dbReference>
<evidence type="ECO:0000259" key="2">
    <source>
        <dbReference type="Pfam" id="PF21922"/>
    </source>
</evidence>
<dbReference type="InterPro" id="IPR001460">
    <property type="entry name" value="PCN-bd_Tpept"/>
</dbReference>
<gene>
    <name evidence="3" type="ORF">JOF34_001458</name>
</gene>
<dbReference type="PANTHER" id="PTHR30627">
    <property type="entry name" value="PEPTIDOGLYCAN D,D-TRANSPEPTIDASE"/>
    <property type="match status" value="1"/>
</dbReference>
<dbReference type="Proteomes" id="UP001519362">
    <property type="component" value="Unassembled WGS sequence"/>
</dbReference>
<proteinExistence type="predicted"/>
<sequence>MTKEIRRLSMIVVLMFVALLASTSFIQVFNQRTLAEDPNNRRTLYDSYEVRRGPIIAGGEQIARSQSTDDIYAFQRTYPDPEMWSAVTGWLNPALNSATGIEQAMNQQLSGFADSAFLSRLEQIFTGQTPRGSSVELSLLPDVQRVAYEEMANRGYTGAVVAIEPDTGRILALVSTPGYDTNLIASHDPGSANEAYNNLENDEGRPLDNRAISGNTYPPGSTFKLVLAAAAIESGEYTAESTFDNPVSYTPPGTTASVFNATRGTCGSGDEVTLETAIRLSCNVPLAELAVELGDDAIREQAEKLGFNAEMSIPLRVTPSTYPTTGLDDAQTALTGFGQGRVTSTPLAIAMMSAAIANDGVLMDPRMVDQVMGHDLSVQERFAPSEFGQAMDAETAKTVTEMMVSSVADGSSTSARIDGVDVAGKTGTAEVGEGDEPYTLWFTGFAPADDPQVAVAVVVENGGGMGQQGSGNTIAAPIAKKVMEAVLAQ</sequence>
<feature type="domain" description="Penicillin binding protein A dimerisation" evidence="2">
    <location>
        <begin position="52"/>
        <end position="135"/>
    </location>
</feature>
<dbReference type="Gene3D" id="3.90.1310.10">
    <property type="entry name" value="Penicillin-binding protein 2a (Domain 2)"/>
    <property type="match status" value="1"/>
</dbReference>
<organism evidence="3 4">
    <name type="scientific">Microbacterium amylolyticum</name>
    <dbReference type="NCBI Taxonomy" id="936337"/>
    <lineage>
        <taxon>Bacteria</taxon>
        <taxon>Bacillati</taxon>
        <taxon>Actinomycetota</taxon>
        <taxon>Actinomycetes</taxon>
        <taxon>Micrococcales</taxon>
        <taxon>Microbacteriaceae</taxon>
        <taxon>Microbacterium</taxon>
    </lineage>
</organism>
<dbReference type="RefSeq" id="WP_165135325.1">
    <property type="nucleotide sequence ID" value="NZ_CP049253.1"/>
</dbReference>
<dbReference type="EC" id="2.4.1.129" evidence="3"/>
<dbReference type="Gene3D" id="3.40.710.10">
    <property type="entry name" value="DD-peptidase/beta-lactamase superfamily"/>
    <property type="match status" value="1"/>
</dbReference>
<protein>
    <submittedName>
        <fullName evidence="3">Peptidoglycan glycosyltransferase</fullName>
        <ecNumber evidence="3">2.4.1.129</ecNumber>
    </submittedName>
</protein>
<dbReference type="InterPro" id="IPR012338">
    <property type="entry name" value="Beta-lactam/transpept-like"/>
</dbReference>
<dbReference type="InterPro" id="IPR050515">
    <property type="entry name" value="Beta-lactam/transpept"/>
</dbReference>
<evidence type="ECO:0000313" key="4">
    <source>
        <dbReference type="Proteomes" id="UP001519362"/>
    </source>
</evidence>
<feature type="domain" description="Penicillin-binding protein transpeptidase" evidence="1">
    <location>
        <begin position="158"/>
        <end position="484"/>
    </location>
</feature>
<dbReference type="SUPFAM" id="SSF56601">
    <property type="entry name" value="beta-lactamase/transpeptidase-like"/>
    <property type="match status" value="1"/>
</dbReference>
<dbReference type="GO" id="GO:0016757">
    <property type="term" value="F:glycosyltransferase activity"/>
    <property type="evidence" value="ECO:0007669"/>
    <property type="project" value="UniProtKB-KW"/>
</dbReference>